<evidence type="ECO:0000256" key="1">
    <source>
        <dbReference type="ARBA" id="ARBA00022801"/>
    </source>
</evidence>
<evidence type="ECO:0000259" key="4">
    <source>
        <dbReference type="PROSITE" id="PS50093"/>
    </source>
</evidence>
<evidence type="ECO:0000256" key="3">
    <source>
        <dbReference type="SAM" id="SignalP"/>
    </source>
</evidence>
<keyword evidence="6" id="KW-1185">Reference proteome</keyword>
<sequence>MKHIKKLLVLFLAFNVFTSCDKDDDTSYVLQDVSAPTDVNAAFDISNDEEGTVSVTPTAEGATEFRIYFGDAENEESVTVAPGETISHTYTEGEFNLRVVAVGLTGLTSELVRVVNISFGGPSELDVNIEKSTTNPLEIIVTPTAVDATVYDIYFGDAEDEEPTTIMDGESANHEYAQAGDYTVRVVARGGGAATVEYSEEVTVSEGSGVLQLPITFDDPAVNYVFETFNGVNFEIVDNPQLSGINSEETMVGALTNSGAAFEGMTFELDEPVDFSGDNKTITLKLYSEVAVPVLLKFEGGVNGERDNEVGANHSGSGWEEVTFDFANDALTSYIDSSDEGGAAFVPEGQYAGMTIFVDGPGTTAGTFYLDDITQADGDTDTDTDPFNLPVTFDSFDTYSEDMVVGFEGAFEVVANPFVSGTNDSDSNVGSFTKNGGQYEGITLFLDEAIDLSTEDKMMSVKLYSEEAFTVLFKFETGVNGERSNEVRAEHTGSGWETLTFNFATDATKSYIDGSQGVGEAFVPTGQYNSISVFFDYEGNLNGTYYIDDIMRVTDGDGSNGGDNGGDGGSAEPTAAAPAPTAAEADVISIFSDAYANPAGVNYSPGWGQETTYEMVSFEANEVIKYANANYQGIDFGEAIDATSFTTVHIDVWSGDYTSIPFFLISQASGEKSVNLNVTPNTWTSIEIPLSEFSDQDLDLSDIFQIKFDVQPDNGGTFYIDNLYFYKNSDNGSEGDGGSDGDDGSGGDGDSDGDGGDGGGASSIVNGDFETGDSTGWVFFDATTTNGGSVSVSDAESNGGTYSAKITSGQFNNPGIKQERFGAGTISPNTEYQIQLDSKVESLVDGAVVNVLAFSESAVEGEAAVLHNLGTIDVAPGSWNTNTYTFTTAGTVSGGVSLLIEVVCGGATTCNGVVYIDNVTLSN</sequence>
<dbReference type="Gene3D" id="2.60.40.10">
    <property type="entry name" value="Immunoglobulins"/>
    <property type="match status" value="1"/>
</dbReference>
<feature type="region of interest" description="Disordered" evidence="2">
    <location>
        <begin position="731"/>
        <end position="767"/>
    </location>
</feature>
<dbReference type="InterPro" id="IPR013783">
    <property type="entry name" value="Ig-like_fold"/>
</dbReference>
<feature type="compositionally biased region" description="Acidic residues" evidence="2">
    <location>
        <begin position="737"/>
        <end position="755"/>
    </location>
</feature>
<dbReference type="RefSeq" id="WP_311484846.1">
    <property type="nucleotide sequence ID" value="NZ_JAVRHP010000054.1"/>
</dbReference>
<dbReference type="Proteomes" id="UP001248819">
    <property type="component" value="Unassembled WGS sequence"/>
</dbReference>
<dbReference type="SUPFAM" id="SSF49299">
    <property type="entry name" value="PKD domain"/>
    <property type="match status" value="1"/>
</dbReference>
<keyword evidence="3" id="KW-0732">Signal</keyword>
<dbReference type="InterPro" id="IPR008979">
    <property type="entry name" value="Galactose-bd-like_sf"/>
</dbReference>
<feature type="region of interest" description="Disordered" evidence="2">
    <location>
        <begin position="557"/>
        <end position="579"/>
    </location>
</feature>
<evidence type="ECO:0000256" key="2">
    <source>
        <dbReference type="SAM" id="MobiDB-lite"/>
    </source>
</evidence>
<keyword evidence="1" id="KW-0378">Hydrolase</keyword>
<accession>A0ABU3CWE1</accession>
<comment type="caution">
    <text evidence="5">The sequence shown here is derived from an EMBL/GenBank/DDBJ whole genome shotgun (WGS) entry which is preliminary data.</text>
</comment>
<gene>
    <name evidence="5" type="ORF">RM529_11000</name>
</gene>
<evidence type="ECO:0000313" key="5">
    <source>
        <dbReference type="EMBL" id="MDT0650677.1"/>
    </source>
</evidence>
<dbReference type="InterPro" id="IPR000601">
    <property type="entry name" value="PKD_dom"/>
</dbReference>
<name>A0ABU3CWE1_9FLAO</name>
<dbReference type="InterPro" id="IPR035986">
    <property type="entry name" value="PKD_dom_sf"/>
</dbReference>
<dbReference type="EMBL" id="JAVRHP010000054">
    <property type="protein sequence ID" value="MDT0650677.1"/>
    <property type="molecule type" value="Genomic_DNA"/>
</dbReference>
<feature type="compositionally biased region" description="Gly residues" evidence="2">
    <location>
        <begin position="558"/>
        <end position="569"/>
    </location>
</feature>
<proteinExistence type="predicted"/>
<dbReference type="Gene3D" id="2.60.120.260">
    <property type="entry name" value="Galactose-binding domain-like"/>
    <property type="match status" value="1"/>
</dbReference>
<organism evidence="5 6">
    <name type="scientific">Autumnicola edwardsiae</name>
    <dbReference type="NCBI Taxonomy" id="3075594"/>
    <lineage>
        <taxon>Bacteria</taxon>
        <taxon>Pseudomonadati</taxon>
        <taxon>Bacteroidota</taxon>
        <taxon>Flavobacteriia</taxon>
        <taxon>Flavobacteriales</taxon>
        <taxon>Flavobacteriaceae</taxon>
        <taxon>Autumnicola</taxon>
    </lineage>
</organism>
<dbReference type="InterPro" id="IPR022409">
    <property type="entry name" value="PKD/Chitinase_dom"/>
</dbReference>
<feature type="chain" id="PRO_5046589767" evidence="3">
    <location>
        <begin position="22"/>
        <end position="923"/>
    </location>
</feature>
<dbReference type="PROSITE" id="PS51257">
    <property type="entry name" value="PROKAR_LIPOPROTEIN"/>
    <property type="match status" value="1"/>
</dbReference>
<evidence type="ECO:0000313" key="6">
    <source>
        <dbReference type="Proteomes" id="UP001248819"/>
    </source>
</evidence>
<dbReference type="SMART" id="SM00089">
    <property type="entry name" value="PKD"/>
    <property type="match status" value="2"/>
</dbReference>
<dbReference type="InterPro" id="IPR003305">
    <property type="entry name" value="CenC_carb-bd"/>
</dbReference>
<protein>
    <submittedName>
        <fullName evidence="5">Carbohydrate binding domain-containing protein</fullName>
    </submittedName>
</protein>
<dbReference type="PROSITE" id="PS50093">
    <property type="entry name" value="PKD"/>
    <property type="match status" value="1"/>
</dbReference>
<dbReference type="Gene3D" id="2.60.120.430">
    <property type="entry name" value="Galactose-binding lectin"/>
    <property type="match status" value="2"/>
</dbReference>
<reference evidence="5 6" key="1">
    <citation type="submission" date="2023-09" db="EMBL/GenBank/DDBJ databases">
        <authorList>
            <person name="Rey-Velasco X."/>
        </authorList>
    </citation>
    <scope>NUCLEOTIDE SEQUENCE [LARGE SCALE GENOMIC DNA]</scope>
    <source>
        <strain evidence="5 6">F297</strain>
    </source>
</reference>
<dbReference type="SUPFAM" id="SSF49785">
    <property type="entry name" value="Galactose-binding domain-like"/>
    <property type="match status" value="2"/>
</dbReference>
<feature type="domain" description="PKD" evidence="4">
    <location>
        <begin position="147"/>
        <end position="211"/>
    </location>
</feature>
<dbReference type="Pfam" id="PF02018">
    <property type="entry name" value="CBM_4_9"/>
    <property type="match status" value="1"/>
</dbReference>
<feature type="signal peptide" evidence="3">
    <location>
        <begin position="1"/>
        <end position="21"/>
    </location>
</feature>
<feature type="compositionally biased region" description="Low complexity" evidence="2">
    <location>
        <begin position="570"/>
        <end position="579"/>
    </location>
</feature>